<comment type="caution">
    <text evidence="1">The sequence shown here is derived from an EMBL/GenBank/DDBJ whole genome shotgun (WGS) entry which is preliminary data.</text>
</comment>
<dbReference type="EMBL" id="PVNE01000003">
    <property type="protein sequence ID" value="PRX42161.1"/>
    <property type="molecule type" value="Genomic_DNA"/>
</dbReference>
<gene>
    <name evidence="1" type="ORF">CLV97_103177</name>
</gene>
<keyword evidence="2" id="KW-1185">Reference proteome</keyword>
<evidence type="ECO:0000313" key="1">
    <source>
        <dbReference type="EMBL" id="PRX42161.1"/>
    </source>
</evidence>
<dbReference type="RefSeq" id="WP_106344113.1">
    <property type="nucleotide sequence ID" value="NZ_PVNE01000003.1"/>
</dbReference>
<protein>
    <submittedName>
        <fullName evidence="1">Uncharacterized protein</fullName>
    </submittedName>
</protein>
<sequence length="78" mass="8872">MQLSCEVEFIQTFEDGGQVEGRDLETGEVVTYKVYKSGQKYLRLVTGIGDLYFRVEPFLCLKANCGMESQLKGESPRR</sequence>
<dbReference type="AlphaFoldDB" id="A0A2T0LIB4"/>
<accession>A0A2T0LIB4</accession>
<organism evidence="1 2">
    <name type="scientific">Planifilum fimeticola</name>
    <dbReference type="NCBI Taxonomy" id="201975"/>
    <lineage>
        <taxon>Bacteria</taxon>
        <taxon>Bacillati</taxon>
        <taxon>Bacillota</taxon>
        <taxon>Bacilli</taxon>
        <taxon>Bacillales</taxon>
        <taxon>Thermoactinomycetaceae</taxon>
        <taxon>Planifilum</taxon>
    </lineage>
</organism>
<reference evidence="1 2" key="1">
    <citation type="submission" date="2018-03" db="EMBL/GenBank/DDBJ databases">
        <title>Genomic Encyclopedia of Archaeal and Bacterial Type Strains, Phase II (KMG-II): from individual species to whole genera.</title>
        <authorList>
            <person name="Goeker M."/>
        </authorList>
    </citation>
    <scope>NUCLEOTIDE SEQUENCE [LARGE SCALE GENOMIC DNA]</scope>
    <source>
        <strain evidence="1 2">DSM 44946</strain>
    </source>
</reference>
<evidence type="ECO:0000313" key="2">
    <source>
        <dbReference type="Proteomes" id="UP000237797"/>
    </source>
</evidence>
<dbReference type="Proteomes" id="UP000237797">
    <property type="component" value="Unassembled WGS sequence"/>
</dbReference>
<proteinExistence type="predicted"/>
<name>A0A2T0LIB4_9BACL</name>